<dbReference type="GO" id="GO:0005886">
    <property type="term" value="C:plasma membrane"/>
    <property type="evidence" value="ECO:0007669"/>
    <property type="project" value="TreeGrafter"/>
</dbReference>
<feature type="region of interest" description="Disordered" evidence="3">
    <location>
        <begin position="231"/>
        <end position="264"/>
    </location>
</feature>
<dbReference type="InterPro" id="IPR002123">
    <property type="entry name" value="Plipid/glycerol_acylTrfase"/>
</dbReference>
<dbReference type="SMART" id="SM00563">
    <property type="entry name" value="PlsC"/>
    <property type="match status" value="1"/>
</dbReference>
<gene>
    <name evidence="5" type="ORF">UFOPK1939_00318</name>
</gene>
<name>A0A6J6I2J3_9ZZZZ</name>
<evidence type="ECO:0000256" key="2">
    <source>
        <dbReference type="ARBA" id="ARBA00023315"/>
    </source>
</evidence>
<dbReference type="PANTHER" id="PTHR10434:SF55">
    <property type="entry name" value="POSSIBLE ACYLTRANSFERASE"/>
    <property type="match status" value="1"/>
</dbReference>
<evidence type="ECO:0000313" key="5">
    <source>
        <dbReference type="EMBL" id="CAB4617644.1"/>
    </source>
</evidence>
<dbReference type="PANTHER" id="PTHR10434">
    <property type="entry name" value="1-ACYL-SN-GLYCEROL-3-PHOSPHATE ACYLTRANSFERASE"/>
    <property type="match status" value="1"/>
</dbReference>
<dbReference type="EMBL" id="CAEZVF010000030">
    <property type="protein sequence ID" value="CAB4617644.1"/>
    <property type="molecule type" value="Genomic_DNA"/>
</dbReference>
<protein>
    <submittedName>
        <fullName evidence="5">Unannotated protein</fullName>
    </submittedName>
</protein>
<proteinExistence type="predicted"/>
<feature type="domain" description="Phospholipid/glycerol acyltransferase" evidence="4">
    <location>
        <begin position="47"/>
        <end position="161"/>
    </location>
</feature>
<evidence type="ECO:0000256" key="3">
    <source>
        <dbReference type="SAM" id="MobiDB-lite"/>
    </source>
</evidence>
<dbReference type="GO" id="GO:0003841">
    <property type="term" value="F:1-acylglycerol-3-phosphate O-acyltransferase activity"/>
    <property type="evidence" value="ECO:0007669"/>
    <property type="project" value="TreeGrafter"/>
</dbReference>
<feature type="compositionally biased region" description="Basic and acidic residues" evidence="3">
    <location>
        <begin position="249"/>
        <end position="264"/>
    </location>
</feature>
<dbReference type="GO" id="GO:0006654">
    <property type="term" value="P:phosphatidic acid biosynthetic process"/>
    <property type="evidence" value="ECO:0007669"/>
    <property type="project" value="TreeGrafter"/>
</dbReference>
<dbReference type="AlphaFoldDB" id="A0A6J6I2J3"/>
<organism evidence="5">
    <name type="scientific">freshwater metagenome</name>
    <dbReference type="NCBI Taxonomy" id="449393"/>
    <lineage>
        <taxon>unclassified sequences</taxon>
        <taxon>metagenomes</taxon>
        <taxon>ecological metagenomes</taxon>
    </lineage>
</organism>
<keyword evidence="1" id="KW-0808">Transferase</keyword>
<accession>A0A6J6I2J3</accession>
<evidence type="ECO:0000259" key="4">
    <source>
        <dbReference type="SMART" id="SM00563"/>
    </source>
</evidence>
<dbReference type="SUPFAM" id="SSF69593">
    <property type="entry name" value="Glycerol-3-phosphate (1)-acyltransferase"/>
    <property type="match status" value="1"/>
</dbReference>
<dbReference type="Pfam" id="PF01553">
    <property type="entry name" value="Acyltransferase"/>
    <property type="match status" value="1"/>
</dbReference>
<sequence>MSTARSNEPIVDRAYGPIITFTRFGFMSLRLKLMITGSENIPATGGAVLAANHTGYMDFTFIGAAARERGRLVRFLCKKEIFDHPLGGPVMRSMHHVSVDREAGTASFSQSLRLLKAGELIGIFPEGTVSRSFEPIEFQSGATALAAASNTPLLPIAIWGSQRVWTKARKPAFPRHRTPIMVAVGEPMFFERREDHDAATERVRERIAEMLTALQVAYPDQPRNNNDRWWVPARLGGTAPTPEEAAELEIQRRAEKQARKQAKD</sequence>
<evidence type="ECO:0000256" key="1">
    <source>
        <dbReference type="ARBA" id="ARBA00022679"/>
    </source>
</evidence>
<dbReference type="CDD" id="cd07989">
    <property type="entry name" value="LPLAT_AGPAT-like"/>
    <property type="match status" value="1"/>
</dbReference>
<keyword evidence="2" id="KW-0012">Acyltransferase</keyword>
<reference evidence="5" key="1">
    <citation type="submission" date="2020-05" db="EMBL/GenBank/DDBJ databases">
        <authorList>
            <person name="Chiriac C."/>
            <person name="Salcher M."/>
            <person name="Ghai R."/>
            <person name="Kavagutti S V."/>
        </authorList>
    </citation>
    <scope>NUCLEOTIDE SEQUENCE</scope>
</reference>